<name>A0A7C2IQV0_9THEO</name>
<comment type="caution">
    <text evidence="3">The sequence shown here is derived from an EMBL/GenBank/DDBJ whole genome shotgun (WGS) entry which is preliminary data.</text>
</comment>
<dbReference type="Gene3D" id="3.30.70.270">
    <property type="match status" value="1"/>
</dbReference>
<feature type="transmembrane region" description="Helical" evidence="1">
    <location>
        <begin position="201"/>
        <end position="221"/>
    </location>
</feature>
<dbReference type="SMART" id="SM00267">
    <property type="entry name" value="GGDEF"/>
    <property type="match status" value="1"/>
</dbReference>
<reference evidence="3" key="1">
    <citation type="journal article" date="2020" name="mSystems">
        <title>Genome- and Community-Level Interaction Insights into Carbon Utilization and Element Cycling Functions of Hydrothermarchaeota in Hydrothermal Sediment.</title>
        <authorList>
            <person name="Zhou Z."/>
            <person name="Liu Y."/>
            <person name="Xu W."/>
            <person name="Pan J."/>
            <person name="Luo Z.H."/>
            <person name="Li M."/>
        </authorList>
    </citation>
    <scope>NUCLEOTIDE SEQUENCE [LARGE SCALE GENOMIC DNA]</scope>
    <source>
        <strain evidence="3">SpSt-300</strain>
    </source>
</reference>
<proteinExistence type="predicted"/>
<protein>
    <submittedName>
        <fullName evidence="3">GGDEF domain-containing protein</fullName>
    </submittedName>
</protein>
<accession>A0A7C2IQV0</accession>
<dbReference type="InterPro" id="IPR029016">
    <property type="entry name" value="GAF-like_dom_sf"/>
</dbReference>
<evidence type="ECO:0000259" key="2">
    <source>
        <dbReference type="PROSITE" id="PS50887"/>
    </source>
</evidence>
<dbReference type="InterPro" id="IPR048430">
    <property type="entry name" value="MASE9"/>
</dbReference>
<dbReference type="Pfam" id="PF13185">
    <property type="entry name" value="GAF_2"/>
    <property type="match status" value="1"/>
</dbReference>
<dbReference type="NCBIfam" id="TIGR00254">
    <property type="entry name" value="GGDEF"/>
    <property type="match status" value="1"/>
</dbReference>
<evidence type="ECO:0000256" key="1">
    <source>
        <dbReference type="SAM" id="Phobius"/>
    </source>
</evidence>
<dbReference type="PANTHER" id="PTHR45138">
    <property type="entry name" value="REGULATORY COMPONENTS OF SENSORY TRANSDUCTION SYSTEM"/>
    <property type="match status" value="1"/>
</dbReference>
<dbReference type="InterPro" id="IPR050469">
    <property type="entry name" value="Diguanylate_Cyclase"/>
</dbReference>
<dbReference type="CDD" id="cd01949">
    <property type="entry name" value="GGDEF"/>
    <property type="match status" value="1"/>
</dbReference>
<feature type="domain" description="GGDEF" evidence="2">
    <location>
        <begin position="424"/>
        <end position="559"/>
    </location>
</feature>
<dbReference type="PROSITE" id="PS50887">
    <property type="entry name" value="GGDEF"/>
    <property type="match status" value="1"/>
</dbReference>
<dbReference type="InterPro" id="IPR029787">
    <property type="entry name" value="Nucleotide_cyclase"/>
</dbReference>
<sequence length="567" mass="62894">MQRGSILHILYTWTVILLGVFLLASFAGELDLDLGREILVMAFLWLIAEGLTVSLPHGQLSAGWAVALTLFLTYGLPAVAWTGGAVTLLGQRLFGHGEPWRATLFNAGQCVCAFWLANEVYHYVGRVTGGEAALGALPVLAFTGSYYLVNHLLVFLYLLPRRRYYPRVLWREALKWDALTYLFALPLGCLMFLLWKAMALWAAALLFIPALTLQFVLRLYIALMLTNRELIALYHVARRLGESVSLEKTLDFILEAVRRVVPYRTGVIYVWSDDRRAFVPAAVNSPFARQIRENLFGPGEGFIGWVVETREPEIVYDTREDPRFKGEAGFITAERSLVVIPLVTENEVLGLFLLGARWPHAFSERSLSLLTIVGGQAAVAIENTRLFSQIEYLAQTDPVTGVLNRRYFLLRFQAECERASEKDEPLAVILADIDDFGRFNEVYGPLVGDAALREVARVLRNFLRGYDLLARYGGDEFAALLPGAAETVAYETAERLRSAVERHLFGVEGVAEPLRVRISLGVAVFPSDSGSLTGVIQKASRALKEAVGRGGNTVVLAAGVKGVGYFR</sequence>
<dbReference type="InterPro" id="IPR000160">
    <property type="entry name" value="GGDEF_dom"/>
</dbReference>
<dbReference type="SUPFAM" id="SSF55781">
    <property type="entry name" value="GAF domain-like"/>
    <property type="match status" value="1"/>
</dbReference>
<feature type="transmembrane region" description="Helical" evidence="1">
    <location>
        <begin position="136"/>
        <end position="158"/>
    </location>
</feature>
<keyword evidence="1" id="KW-0812">Transmembrane</keyword>
<feature type="transmembrane region" description="Helical" evidence="1">
    <location>
        <begin position="38"/>
        <end position="58"/>
    </location>
</feature>
<dbReference type="Pfam" id="PF00990">
    <property type="entry name" value="GGDEF"/>
    <property type="match status" value="1"/>
</dbReference>
<dbReference type="AlphaFoldDB" id="A0A7C2IQV0"/>
<dbReference type="EMBL" id="DSMU01000227">
    <property type="protein sequence ID" value="HEL65739.1"/>
    <property type="molecule type" value="Genomic_DNA"/>
</dbReference>
<organism evidence="3">
    <name type="scientific">Ammonifex degensii</name>
    <dbReference type="NCBI Taxonomy" id="42838"/>
    <lineage>
        <taxon>Bacteria</taxon>
        <taxon>Bacillati</taxon>
        <taxon>Bacillota</taxon>
        <taxon>Clostridia</taxon>
        <taxon>Thermoanaerobacterales</taxon>
        <taxon>Thermoanaerobacteraceae</taxon>
        <taxon>Ammonifex</taxon>
    </lineage>
</organism>
<feature type="transmembrane region" description="Helical" evidence="1">
    <location>
        <begin position="6"/>
        <end position="26"/>
    </location>
</feature>
<feature type="transmembrane region" description="Helical" evidence="1">
    <location>
        <begin position="178"/>
        <end position="195"/>
    </location>
</feature>
<keyword evidence="1" id="KW-0472">Membrane</keyword>
<keyword evidence="1" id="KW-1133">Transmembrane helix</keyword>
<dbReference type="Pfam" id="PF20972">
    <property type="entry name" value="MASE9"/>
    <property type="match status" value="1"/>
</dbReference>
<dbReference type="InterPro" id="IPR003018">
    <property type="entry name" value="GAF"/>
</dbReference>
<feature type="transmembrane region" description="Helical" evidence="1">
    <location>
        <begin position="64"/>
        <end position="90"/>
    </location>
</feature>
<evidence type="ECO:0000313" key="3">
    <source>
        <dbReference type="EMBL" id="HEL65739.1"/>
    </source>
</evidence>
<dbReference type="SMART" id="SM00065">
    <property type="entry name" value="GAF"/>
    <property type="match status" value="1"/>
</dbReference>
<dbReference type="InterPro" id="IPR043128">
    <property type="entry name" value="Rev_trsase/Diguanyl_cyclase"/>
</dbReference>
<gene>
    <name evidence="3" type="ORF">ENQ34_03540</name>
</gene>
<dbReference type="PANTHER" id="PTHR45138:SF9">
    <property type="entry name" value="DIGUANYLATE CYCLASE DGCM-RELATED"/>
    <property type="match status" value="1"/>
</dbReference>
<dbReference type="GO" id="GO:0052621">
    <property type="term" value="F:diguanylate cyclase activity"/>
    <property type="evidence" value="ECO:0007669"/>
    <property type="project" value="TreeGrafter"/>
</dbReference>
<dbReference type="Gene3D" id="3.30.450.40">
    <property type="match status" value="1"/>
</dbReference>
<dbReference type="SUPFAM" id="SSF55073">
    <property type="entry name" value="Nucleotide cyclase"/>
    <property type="match status" value="1"/>
</dbReference>